<sequence length="1030" mass="111197">MAASLEPSTSPTDTRPSADEKQIPPAFLDLADSVRPQLSPCSLPRVELKRMEHERQRALQRKIFEDQMRALEQQQQQELLSLPIDSNGNGSLQHLAVSAPTTPPRVNAALGEISPGLRSGFAHAGVDVDVLSRAVGSASDKRKSVTYAPITHSPEIPSSNAPSSNGIGQGYGRPGAKSMPASRRTSASSHDEELAGHLQGLSMVGERQGPHSGGQESAFGQRSNGRYEDDGVRFSNAYNAGMMLDEQLDEEMHNAMRNLPTSDDDKYQSSHFSKLSTSSAALDLAPLSQTPSRNSYGGRSVEGREKPSEWPQFTGSPRPGETLSVRNDRRAVTNPALNLGDLSSNGKSAGAVSASATPYLPPSQGLSPHSQLPGSRRGSPPGLSDGLSITTRSVPATPLAGNPVTAHLTKTPGTPLSPDAQILAGRLASTGVAHQLGDSPLNGDLQSSLSRLQAAQYDNNIGFESSNYDEQTYGVDSVYGLNSNLNGSLENGRYNSYGFDSSSRGGGTPLGSTGSTALYHHNGSRYGLGLGSRVPSADGKMNGLHGPKHKRGDMDREFNRFAGTRLEDLAGEIPSLCKDQHGCRYLQKKLEEGVPEHRDMIFRETFGHFADLMTDPFGNYLCQKLLEYSTDEQRNIICESVAQDLVNISLNMHGTRAVQKMIDFLSTRRQASITDHRYHGQIHSIIVALSLHVVVLIKDLNGNHVIQKCLNKLAPEDNQFIYNAVAANCVEVATHRHGCCVLQRCIDHASDHQRIQLVNEITYNALTLVQDPYGNYVVQYILDLNDNRFSDAVIRQFTGNVCALSVQKFSSNVIEKCIRVAEHSTRKMLIEELLNRTRLEKLLRDSYGNYCVQTALDYAEPNQRALLVDGIRPVLPLIRNTPYGKRIQNKLQREQMDHFGGGGYHNPQPLVNMSMSNQGMGLAPHGAGRHIQANPLADVYSGNGLYSMQGGASLQGHGQGGLGQSGLHGLQPQSIDGYVLQGGSNHNHQSLASHGGGFSGMSAFGGSFPSVGVAGGLADPYQRSSFGYGM</sequence>
<dbReference type="Proteomes" id="UP000814140">
    <property type="component" value="Unassembled WGS sequence"/>
</dbReference>
<evidence type="ECO:0000313" key="2">
    <source>
        <dbReference type="Proteomes" id="UP000814140"/>
    </source>
</evidence>
<reference evidence="1" key="2">
    <citation type="journal article" date="2022" name="New Phytol.">
        <title>Evolutionary transition to the ectomycorrhizal habit in the genomes of a hyperdiverse lineage of mushroom-forming fungi.</title>
        <authorList>
            <person name="Looney B."/>
            <person name="Miyauchi S."/>
            <person name="Morin E."/>
            <person name="Drula E."/>
            <person name="Courty P.E."/>
            <person name="Kohler A."/>
            <person name="Kuo A."/>
            <person name="LaButti K."/>
            <person name="Pangilinan J."/>
            <person name="Lipzen A."/>
            <person name="Riley R."/>
            <person name="Andreopoulos W."/>
            <person name="He G."/>
            <person name="Johnson J."/>
            <person name="Nolan M."/>
            <person name="Tritt A."/>
            <person name="Barry K.W."/>
            <person name="Grigoriev I.V."/>
            <person name="Nagy L.G."/>
            <person name="Hibbett D."/>
            <person name="Henrissat B."/>
            <person name="Matheny P.B."/>
            <person name="Labbe J."/>
            <person name="Martin F.M."/>
        </authorList>
    </citation>
    <scope>NUCLEOTIDE SEQUENCE</scope>
    <source>
        <strain evidence="1">HHB10654</strain>
    </source>
</reference>
<keyword evidence="2" id="KW-1185">Reference proteome</keyword>
<protein>
    <submittedName>
        <fullName evidence="1">ARM repeat-containing protein</fullName>
    </submittedName>
</protein>
<dbReference type="EMBL" id="MU277204">
    <property type="protein sequence ID" value="KAI0063104.1"/>
    <property type="molecule type" value="Genomic_DNA"/>
</dbReference>
<evidence type="ECO:0000313" key="1">
    <source>
        <dbReference type="EMBL" id="KAI0063104.1"/>
    </source>
</evidence>
<accession>A0ACB8T343</accession>
<gene>
    <name evidence="1" type="ORF">BV25DRAFT_1884105</name>
</gene>
<proteinExistence type="predicted"/>
<organism evidence="1 2">
    <name type="scientific">Artomyces pyxidatus</name>
    <dbReference type="NCBI Taxonomy" id="48021"/>
    <lineage>
        <taxon>Eukaryota</taxon>
        <taxon>Fungi</taxon>
        <taxon>Dikarya</taxon>
        <taxon>Basidiomycota</taxon>
        <taxon>Agaricomycotina</taxon>
        <taxon>Agaricomycetes</taxon>
        <taxon>Russulales</taxon>
        <taxon>Auriscalpiaceae</taxon>
        <taxon>Artomyces</taxon>
    </lineage>
</organism>
<comment type="caution">
    <text evidence="1">The sequence shown here is derived from an EMBL/GenBank/DDBJ whole genome shotgun (WGS) entry which is preliminary data.</text>
</comment>
<name>A0ACB8T343_9AGAM</name>
<reference evidence="1" key="1">
    <citation type="submission" date="2021-03" db="EMBL/GenBank/DDBJ databases">
        <authorList>
            <consortium name="DOE Joint Genome Institute"/>
            <person name="Ahrendt S."/>
            <person name="Looney B.P."/>
            <person name="Miyauchi S."/>
            <person name="Morin E."/>
            <person name="Drula E."/>
            <person name="Courty P.E."/>
            <person name="Chicoki N."/>
            <person name="Fauchery L."/>
            <person name="Kohler A."/>
            <person name="Kuo A."/>
            <person name="Labutti K."/>
            <person name="Pangilinan J."/>
            <person name="Lipzen A."/>
            <person name="Riley R."/>
            <person name="Andreopoulos W."/>
            <person name="He G."/>
            <person name="Johnson J."/>
            <person name="Barry K.W."/>
            <person name="Grigoriev I.V."/>
            <person name="Nagy L."/>
            <person name="Hibbett D."/>
            <person name="Henrissat B."/>
            <person name="Matheny P.B."/>
            <person name="Labbe J."/>
            <person name="Martin F."/>
        </authorList>
    </citation>
    <scope>NUCLEOTIDE SEQUENCE</scope>
    <source>
        <strain evidence="1">HHB10654</strain>
    </source>
</reference>